<dbReference type="OrthoDB" id="9764969at2"/>
<comment type="caution">
    <text evidence="1">The sequence shown here is derived from an EMBL/GenBank/DDBJ whole genome shotgun (WGS) entry which is preliminary data.</text>
</comment>
<dbReference type="AlphaFoldDB" id="A0A5C7FTM3"/>
<dbReference type="Proteomes" id="UP000321907">
    <property type="component" value="Unassembled WGS sequence"/>
</dbReference>
<reference evidence="1 2" key="1">
    <citation type="submission" date="2019-08" db="EMBL/GenBank/DDBJ databases">
        <title>Lewinella sp. strain SSH13 Genome sequencing and assembly.</title>
        <authorList>
            <person name="Kim I."/>
        </authorList>
    </citation>
    <scope>NUCLEOTIDE SEQUENCE [LARGE SCALE GENOMIC DNA]</scope>
    <source>
        <strain evidence="1 2">SSH13</strain>
    </source>
</reference>
<protein>
    <submittedName>
        <fullName evidence="1">Uncharacterized protein</fullName>
    </submittedName>
</protein>
<name>A0A5C7FTM3_9BACT</name>
<keyword evidence="2" id="KW-1185">Reference proteome</keyword>
<sequence length="341" mass="37224">MGPDLEIYGENWFINWADFPSVVPVDSFMESSYYFYHWLQYSGEGTYDYDIMHNLQFPFSSSLPGKLHQDTVSAEHGFLSSASLPGGGLQVSWLDGRFTKQDTGADAGAGDGHDHGHGAGGAMTLRTISLLSDSTSVELDHRVCDCCNTATVATDSLIMVAYRDRSEHEIRDIAYVTKPTSGNEWSTPKLVHADNWEINGCPVNGPALAANDAGNIAVVWYTAPADRAQINFARYNPVTKNFNAPTLLDGQAPLGRVDLQLAEDGTAYVTGLTTKEGSDDASLTLWTISSAGEVKREELTKTSAARSSGFPKIALFENKLYWARTVVGAEKGEQFVEVCWR</sequence>
<evidence type="ECO:0000313" key="1">
    <source>
        <dbReference type="EMBL" id="TXF91441.1"/>
    </source>
</evidence>
<gene>
    <name evidence="1" type="ORF">FUA23_01735</name>
</gene>
<organism evidence="1 2">
    <name type="scientific">Neolewinella aurantiaca</name>
    <dbReference type="NCBI Taxonomy" id="2602767"/>
    <lineage>
        <taxon>Bacteria</taxon>
        <taxon>Pseudomonadati</taxon>
        <taxon>Bacteroidota</taxon>
        <taxon>Saprospiria</taxon>
        <taxon>Saprospirales</taxon>
        <taxon>Lewinellaceae</taxon>
        <taxon>Neolewinella</taxon>
    </lineage>
</organism>
<evidence type="ECO:0000313" key="2">
    <source>
        <dbReference type="Proteomes" id="UP000321907"/>
    </source>
</evidence>
<accession>A0A5C7FTM3</accession>
<proteinExistence type="predicted"/>
<dbReference type="RefSeq" id="WP_147928981.1">
    <property type="nucleotide sequence ID" value="NZ_VOXD01000002.1"/>
</dbReference>
<dbReference type="EMBL" id="VOXD01000002">
    <property type="protein sequence ID" value="TXF91441.1"/>
    <property type="molecule type" value="Genomic_DNA"/>
</dbReference>